<name>A0ABQ9ZHB7_9CRUS</name>
<comment type="caution">
    <text evidence="3">The sequence shown here is derived from an EMBL/GenBank/DDBJ whole genome shotgun (WGS) entry which is preliminary data.</text>
</comment>
<keyword evidence="4" id="KW-1185">Reference proteome</keyword>
<feature type="domain" description="MADF" evidence="2">
    <location>
        <begin position="66"/>
        <end position="163"/>
    </location>
</feature>
<dbReference type="Proteomes" id="UP001234178">
    <property type="component" value="Unassembled WGS sequence"/>
</dbReference>
<evidence type="ECO:0000256" key="1">
    <source>
        <dbReference type="SAM" id="MobiDB-lite"/>
    </source>
</evidence>
<evidence type="ECO:0000313" key="3">
    <source>
        <dbReference type="EMBL" id="KAK4012327.1"/>
    </source>
</evidence>
<dbReference type="PROSITE" id="PS51029">
    <property type="entry name" value="MADF"/>
    <property type="match status" value="1"/>
</dbReference>
<dbReference type="InterPro" id="IPR006578">
    <property type="entry name" value="MADF-dom"/>
</dbReference>
<gene>
    <name evidence="3" type="ORF">OUZ56_021427</name>
</gene>
<evidence type="ECO:0000313" key="4">
    <source>
        <dbReference type="Proteomes" id="UP001234178"/>
    </source>
</evidence>
<organism evidence="3 4">
    <name type="scientific">Daphnia magna</name>
    <dbReference type="NCBI Taxonomy" id="35525"/>
    <lineage>
        <taxon>Eukaryota</taxon>
        <taxon>Metazoa</taxon>
        <taxon>Ecdysozoa</taxon>
        <taxon>Arthropoda</taxon>
        <taxon>Crustacea</taxon>
        <taxon>Branchiopoda</taxon>
        <taxon>Diplostraca</taxon>
        <taxon>Cladocera</taxon>
        <taxon>Anomopoda</taxon>
        <taxon>Daphniidae</taxon>
        <taxon>Daphnia</taxon>
    </lineage>
</organism>
<dbReference type="SMART" id="SM00595">
    <property type="entry name" value="MADF"/>
    <property type="match status" value="1"/>
</dbReference>
<dbReference type="InterPro" id="IPR039353">
    <property type="entry name" value="TF_Adf1"/>
</dbReference>
<feature type="region of interest" description="Disordered" evidence="1">
    <location>
        <begin position="270"/>
        <end position="305"/>
    </location>
</feature>
<reference evidence="3 4" key="1">
    <citation type="journal article" date="2023" name="Nucleic Acids Res.">
        <title>The hologenome of Daphnia magna reveals possible DNA methylation and microbiome-mediated evolution of the host genome.</title>
        <authorList>
            <person name="Chaturvedi A."/>
            <person name="Li X."/>
            <person name="Dhandapani V."/>
            <person name="Marshall H."/>
            <person name="Kissane S."/>
            <person name="Cuenca-Cambronero M."/>
            <person name="Asole G."/>
            <person name="Calvet F."/>
            <person name="Ruiz-Romero M."/>
            <person name="Marangio P."/>
            <person name="Guigo R."/>
            <person name="Rago D."/>
            <person name="Mirbahai L."/>
            <person name="Eastwood N."/>
            <person name="Colbourne J.K."/>
            <person name="Zhou J."/>
            <person name="Mallon E."/>
            <person name="Orsini L."/>
        </authorList>
    </citation>
    <scope>NUCLEOTIDE SEQUENCE [LARGE SCALE GENOMIC DNA]</scope>
    <source>
        <strain evidence="3">LRV0_1</strain>
    </source>
</reference>
<dbReference type="PANTHER" id="PTHR12243">
    <property type="entry name" value="MADF DOMAIN TRANSCRIPTION FACTOR"/>
    <property type="match status" value="1"/>
</dbReference>
<feature type="compositionally biased region" description="Polar residues" evidence="1">
    <location>
        <begin position="1"/>
        <end position="12"/>
    </location>
</feature>
<accession>A0ABQ9ZHB7</accession>
<proteinExistence type="predicted"/>
<dbReference type="Pfam" id="PF10545">
    <property type="entry name" value="MADF_DNA_bdg"/>
    <property type="match status" value="1"/>
</dbReference>
<sequence length="392" mass="43950">MSVNKITNSKKTVSPKKSERLPTRVSPRKKIVKTVYDLDIASGSGVKSSAKKRISTYPWNEERIQEMIQGVSEYPVLYDISRDDYKDVTVHARALDAVAQRLPCCTGADVKSKWEYLRKCWLNERREQNKENPSGTGTDDLKKNQRKPFAYYESMGFISPFTKSRVGRHTNITNNKYFQTDDYGNENDADEAVQQQQTVEVVHVELSLDSSNSVFASEQTKQILQNGTFYSSDSDQFADERNNSGIENGFAGEFFDVETSLQSGCSSPLLIRSPSKSTKHAAGGSNKTSGNYKSCAGKEANQPASATKKMIKGKNTMQDIDGQLNFLGKSMMALVESKPENPQLDDTQKDWYSYAANFGIRVAAIPCDDARDQIRLGMENLYATYKKWKPSV</sequence>
<protein>
    <recommendedName>
        <fullName evidence="2">MADF domain-containing protein</fullName>
    </recommendedName>
</protein>
<evidence type="ECO:0000259" key="2">
    <source>
        <dbReference type="PROSITE" id="PS51029"/>
    </source>
</evidence>
<dbReference type="EMBL" id="JAOYFB010000003">
    <property type="protein sequence ID" value="KAK4012327.1"/>
    <property type="molecule type" value="Genomic_DNA"/>
</dbReference>
<feature type="region of interest" description="Disordered" evidence="1">
    <location>
        <begin position="1"/>
        <end position="24"/>
    </location>
</feature>
<dbReference type="PANTHER" id="PTHR12243:SF60">
    <property type="entry name" value="SI:CH211-15D5.12-RELATED"/>
    <property type="match status" value="1"/>
</dbReference>